<dbReference type="Proteomes" id="UP000824890">
    <property type="component" value="Unassembled WGS sequence"/>
</dbReference>
<comment type="caution">
    <text evidence="1">The sequence shown here is derived from an EMBL/GenBank/DDBJ whole genome shotgun (WGS) entry which is preliminary data.</text>
</comment>
<keyword evidence="2" id="KW-1185">Reference proteome</keyword>
<gene>
    <name evidence="1" type="ORF">HID58_027112</name>
</gene>
<sequence length="135" mass="15600">MVSHEPAAVFKMCGIGSVSHFTVDVQDHVIPSAKLIVNRTASEDYKEAHGIHQWRRDDQELREKLRKETRRLSNLLCIMAISNRLVLIILKRNMPQGTIQDIFNDVTLNREATNPLVLLPALRHLVLINWSYHLR</sequence>
<name>A0ABQ8CQU2_BRANA</name>
<protein>
    <submittedName>
        <fullName evidence="1">Uncharacterized protein</fullName>
    </submittedName>
</protein>
<proteinExistence type="predicted"/>
<dbReference type="EMBL" id="JAGKQM010000007">
    <property type="protein sequence ID" value="KAH0919452.1"/>
    <property type="molecule type" value="Genomic_DNA"/>
</dbReference>
<accession>A0ABQ8CQU2</accession>
<organism evidence="1 2">
    <name type="scientific">Brassica napus</name>
    <name type="common">Rape</name>
    <dbReference type="NCBI Taxonomy" id="3708"/>
    <lineage>
        <taxon>Eukaryota</taxon>
        <taxon>Viridiplantae</taxon>
        <taxon>Streptophyta</taxon>
        <taxon>Embryophyta</taxon>
        <taxon>Tracheophyta</taxon>
        <taxon>Spermatophyta</taxon>
        <taxon>Magnoliopsida</taxon>
        <taxon>eudicotyledons</taxon>
        <taxon>Gunneridae</taxon>
        <taxon>Pentapetalae</taxon>
        <taxon>rosids</taxon>
        <taxon>malvids</taxon>
        <taxon>Brassicales</taxon>
        <taxon>Brassicaceae</taxon>
        <taxon>Brassiceae</taxon>
        <taxon>Brassica</taxon>
    </lineage>
</organism>
<evidence type="ECO:0000313" key="1">
    <source>
        <dbReference type="EMBL" id="KAH0919452.1"/>
    </source>
</evidence>
<reference evidence="1 2" key="1">
    <citation type="submission" date="2021-05" db="EMBL/GenBank/DDBJ databases">
        <title>Genome Assembly of Synthetic Allotetraploid Brassica napus Reveals Homoeologous Exchanges between Subgenomes.</title>
        <authorList>
            <person name="Davis J.T."/>
        </authorList>
    </citation>
    <scope>NUCLEOTIDE SEQUENCE [LARGE SCALE GENOMIC DNA]</scope>
    <source>
        <strain evidence="2">cv. Da-Ae</strain>
        <tissue evidence="1">Seedling</tissue>
    </source>
</reference>
<evidence type="ECO:0000313" key="2">
    <source>
        <dbReference type="Proteomes" id="UP000824890"/>
    </source>
</evidence>